<dbReference type="Gene3D" id="3.40.50.720">
    <property type="entry name" value="NAD(P)-binding Rossmann-like Domain"/>
    <property type="match status" value="1"/>
</dbReference>
<dbReference type="Proteomes" id="UP000008561">
    <property type="component" value="Chromosome"/>
</dbReference>
<dbReference type="PRINTS" id="PR00080">
    <property type="entry name" value="SDRFAMILY"/>
</dbReference>
<dbReference type="AlphaFoldDB" id="A9A012"/>
<dbReference type="InterPro" id="IPR020904">
    <property type="entry name" value="Sc_DH/Rdtase_CS"/>
</dbReference>
<evidence type="ECO:0000313" key="2">
    <source>
        <dbReference type="EMBL" id="ABW67412.1"/>
    </source>
</evidence>
<dbReference type="PRINTS" id="PR00081">
    <property type="entry name" value="GDHRDH"/>
</dbReference>
<dbReference type="GO" id="GO:0030497">
    <property type="term" value="P:fatty acid elongation"/>
    <property type="evidence" value="ECO:0007669"/>
    <property type="project" value="TreeGrafter"/>
</dbReference>
<dbReference type="InterPro" id="IPR002347">
    <property type="entry name" value="SDR_fam"/>
</dbReference>
<protein>
    <submittedName>
        <fullName evidence="2">Short-chain dehydrogenase/reductase SDR</fullName>
    </submittedName>
</protein>
<gene>
    <name evidence="2" type="ordered locus">Dole_1608</name>
</gene>
<dbReference type="FunFam" id="3.40.50.720:FF:000084">
    <property type="entry name" value="Short-chain dehydrogenase reductase"/>
    <property type="match status" value="1"/>
</dbReference>
<accession>A9A012</accession>
<organism evidence="2 3">
    <name type="scientific">Desulfosudis oleivorans (strain DSM 6200 / JCM 39069 / Hxd3)</name>
    <name type="common">Desulfococcus oleovorans</name>
    <dbReference type="NCBI Taxonomy" id="96561"/>
    <lineage>
        <taxon>Bacteria</taxon>
        <taxon>Pseudomonadati</taxon>
        <taxon>Thermodesulfobacteriota</taxon>
        <taxon>Desulfobacteria</taxon>
        <taxon>Desulfobacterales</taxon>
        <taxon>Desulfosudaceae</taxon>
        <taxon>Desulfosudis</taxon>
    </lineage>
</organism>
<dbReference type="HOGENOM" id="CLU_010194_1_3_7"/>
<dbReference type="PROSITE" id="PS00061">
    <property type="entry name" value="ADH_SHORT"/>
    <property type="match status" value="1"/>
</dbReference>
<dbReference type="PANTHER" id="PTHR42760:SF40">
    <property type="entry name" value="3-OXOACYL-[ACYL-CARRIER-PROTEIN] REDUCTASE, CHLOROPLASTIC"/>
    <property type="match status" value="1"/>
</dbReference>
<dbReference type="KEGG" id="dol:Dole_1608"/>
<dbReference type="EMBL" id="CP000859">
    <property type="protein sequence ID" value="ABW67412.1"/>
    <property type="molecule type" value="Genomic_DNA"/>
</dbReference>
<name>A9A012_DESOH</name>
<dbReference type="GO" id="GO:0016616">
    <property type="term" value="F:oxidoreductase activity, acting on the CH-OH group of donors, NAD or NADP as acceptor"/>
    <property type="evidence" value="ECO:0007669"/>
    <property type="project" value="TreeGrafter"/>
</dbReference>
<dbReference type="PANTHER" id="PTHR42760">
    <property type="entry name" value="SHORT-CHAIN DEHYDROGENASES/REDUCTASES FAMILY MEMBER"/>
    <property type="match status" value="1"/>
</dbReference>
<reference evidence="2 3" key="1">
    <citation type="submission" date="2007-10" db="EMBL/GenBank/DDBJ databases">
        <title>Complete sequence of Desulfococcus oleovorans Hxd3.</title>
        <authorList>
            <consortium name="US DOE Joint Genome Institute"/>
            <person name="Copeland A."/>
            <person name="Lucas S."/>
            <person name="Lapidus A."/>
            <person name="Barry K."/>
            <person name="Glavina del Rio T."/>
            <person name="Dalin E."/>
            <person name="Tice H."/>
            <person name="Pitluck S."/>
            <person name="Kiss H."/>
            <person name="Brettin T."/>
            <person name="Bruce D."/>
            <person name="Detter J.C."/>
            <person name="Han C."/>
            <person name="Schmutz J."/>
            <person name="Larimer F."/>
            <person name="Land M."/>
            <person name="Hauser L."/>
            <person name="Kyrpides N."/>
            <person name="Kim E."/>
            <person name="Wawrik B."/>
            <person name="Richardson P."/>
        </authorList>
    </citation>
    <scope>NUCLEOTIDE SEQUENCE [LARGE SCALE GENOMIC DNA]</scope>
    <source>
        <strain evidence="3">DSM 6200 / JCM 39069 / Hxd3</strain>
    </source>
</reference>
<comment type="similarity">
    <text evidence="1">Belongs to the short-chain dehydrogenases/reductases (SDR) family.</text>
</comment>
<dbReference type="SUPFAM" id="SSF51735">
    <property type="entry name" value="NAD(P)-binding Rossmann-fold domains"/>
    <property type="match status" value="1"/>
</dbReference>
<dbReference type="RefSeq" id="WP_012175028.1">
    <property type="nucleotide sequence ID" value="NC_009943.1"/>
</dbReference>
<evidence type="ECO:0000256" key="1">
    <source>
        <dbReference type="ARBA" id="ARBA00006484"/>
    </source>
</evidence>
<evidence type="ECO:0000313" key="3">
    <source>
        <dbReference type="Proteomes" id="UP000008561"/>
    </source>
</evidence>
<keyword evidence="3" id="KW-1185">Reference proteome</keyword>
<dbReference type="Pfam" id="PF13561">
    <property type="entry name" value="adh_short_C2"/>
    <property type="match status" value="1"/>
</dbReference>
<dbReference type="eggNOG" id="COG1028">
    <property type="taxonomic scope" value="Bacteria"/>
</dbReference>
<dbReference type="STRING" id="96561.Dole_1608"/>
<proteinExistence type="inferred from homology"/>
<dbReference type="OrthoDB" id="9804774at2"/>
<sequence>MTLSGKTALVTGASRGLGGAIALALGAAGANVAVTDLLVESELPDKEQLGRYSVLAAHFAGSENVRTVSTAAEIKTMGRKSLAMKMDVTNPDQVQMVVAEIAAELGEVDILVNNAGVMDNMAALEHQNLTMFERDLKVNLTGAFNCIQAVWPYMKKSGWGRIINISSFVAVSGAFAQPGYGASKAGMIGLTRSLALEGAGHGITVNAVLPGFIETEAVQLHDPKMLDRIRARTPMKRLGKPKEISPLVVFLAGEDAGFITGAAIPVTGGADMFVF</sequence>
<dbReference type="InterPro" id="IPR036291">
    <property type="entry name" value="NAD(P)-bd_dom_sf"/>
</dbReference>